<reference evidence="1 2" key="1">
    <citation type="journal article" date="2016" name="Nat. Commun.">
        <title>Thousands of microbial genomes shed light on interconnected biogeochemical processes in an aquifer system.</title>
        <authorList>
            <person name="Anantharaman K."/>
            <person name="Brown C.T."/>
            <person name="Hug L.A."/>
            <person name="Sharon I."/>
            <person name="Castelle C.J."/>
            <person name="Probst A.J."/>
            <person name="Thomas B.C."/>
            <person name="Singh A."/>
            <person name="Wilkins M.J."/>
            <person name="Karaoz U."/>
            <person name="Brodie E.L."/>
            <person name="Williams K.H."/>
            <person name="Hubbard S.S."/>
            <person name="Banfield J.F."/>
        </authorList>
    </citation>
    <scope>NUCLEOTIDE SEQUENCE [LARGE SCALE GENOMIC DNA]</scope>
</reference>
<dbReference type="AlphaFoldDB" id="A0A1F5SNE0"/>
<proteinExistence type="predicted"/>
<dbReference type="STRING" id="1797994.A2227_05145"/>
<evidence type="ECO:0000313" key="2">
    <source>
        <dbReference type="Proteomes" id="UP000178367"/>
    </source>
</evidence>
<comment type="caution">
    <text evidence="1">The sequence shown here is derived from an EMBL/GenBank/DDBJ whole genome shotgun (WGS) entry which is preliminary data.</text>
</comment>
<accession>A0A1F5SNE0</accession>
<sequence>MAEEKITKKDVQKIVDKAIDRFARLINVNFSGQDNKITKLDAKIDGVEARLDAKIDGVEARLDAKIDGVEARLATKMAEGNDMIIRELKAMREENAAAVGGKQRIDDKLLNHEDRIVSLENFTKTKKMKIAAKCRTKN</sequence>
<organism evidence="1 2">
    <name type="scientific">Candidatus Falkowbacteria bacterium RIFOXYA2_FULL_47_19</name>
    <dbReference type="NCBI Taxonomy" id="1797994"/>
    <lineage>
        <taxon>Bacteria</taxon>
        <taxon>Candidatus Falkowiibacteriota</taxon>
    </lineage>
</organism>
<gene>
    <name evidence="1" type="ORF">A2227_05145</name>
</gene>
<name>A0A1F5SNE0_9BACT</name>
<dbReference type="EMBL" id="MFGB01000005">
    <property type="protein sequence ID" value="OGF27963.1"/>
    <property type="molecule type" value="Genomic_DNA"/>
</dbReference>
<evidence type="ECO:0000313" key="1">
    <source>
        <dbReference type="EMBL" id="OGF27963.1"/>
    </source>
</evidence>
<protein>
    <submittedName>
        <fullName evidence="1">Uncharacterized protein</fullName>
    </submittedName>
</protein>
<dbReference type="Proteomes" id="UP000178367">
    <property type="component" value="Unassembled WGS sequence"/>
</dbReference>